<evidence type="ECO:0000313" key="1">
    <source>
        <dbReference type="EMBL" id="MBX58433.1"/>
    </source>
</evidence>
<dbReference type="EMBL" id="GGEC01077949">
    <property type="protein sequence ID" value="MBX58433.1"/>
    <property type="molecule type" value="Transcribed_RNA"/>
</dbReference>
<proteinExistence type="predicted"/>
<dbReference type="AlphaFoldDB" id="A0A2P2PUW0"/>
<reference evidence="1" key="1">
    <citation type="submission" date="2018-02" db="EMBL/GenBank/DDBJ databases">
        <title>Rhizophora mucronata_Transcriptome.</title>
        <authorList>
            <person name="Meera S.P."/>
            <person name="Sreeshan A."/>
            <person name="Augustine A."/>
        </authorList>
    </citation>
    <scope>NUCLEOTIDE SEQUENCE</scope>
    <source>
        <tissue evidence="1">Leaf</tissue>
    </source>
</reference>
<accession>A0A2P2PUW0</accession>
<sequence length="39" mass="4727">MNSLHMWNFMTLNYRHVKSCVFLDINGWAKWLLNSLVEN</sequence>
<protein>
    <submittedName>
        <fullName evidence="1">Uncharacterized protein</fullName>
    </submittedName>
</protein>
<name>A0A2P2PUW0_RHIMU</name>
<organism evidence="1">
    <name type="scientific">Rhizophora mucronata</name>
    <name type="common">Asiatic mangrove</name>
    <dbReference type="NCBI Taxonomy" id="61149"/>
    <lineage>
        <taxon>Eukaryota</taxon>
        <taxon>Viridiplantae</taxon>
        <taxon>Streptophyta</taxon>
        <taxon>Embryophyta</taxon>
        <taxon>Tracheophyta</taxon>
        <taxon>Spermatophyta</taxon>
        <taxon>Magnoliopsida</taxon>
        <taxon>eudicotyledons</taxon>
        <taxon>Gunneridae</taxon>
        <taxon>Pentapetalae</taxon>
        <taxon>rosids</taxon>
        <taxon>fabids</taxon>
        <taxon>Malpighiales</taxon>
        <taxon>Rhizophoraceae</taxon>
        <taxon>Rhizophora</taxon>
    </lineage>
</organism>